<evidence type="ECO:0000259" key="2">
    <source>
        <dbReference type="Pfam" id="PF10881"/>
    </source>
</evidence>
<dbReference type="Proteomes" id="UP001500359">
    <property type="component" value="Unassembled WGS sequence"/>
</dbReference>
<accession>A0ABN1LSA5</accession>
<dbReference type="EMBL" id="BAAAFD010000013">
    <property type="protein sequence ID" value="GAA0859712.1"/>
    <property type="molecule type" value="Genomic_DNA"/>
</dbReference>
<proteinExistence type="predicted"/>
<dbReference type="Pfam" id="PF10881">
    <property type="entry name" value="DUF2726"/>
    <property type="match status" value="1"/>
</dbReference>
<dbReference type="RefSeq" id="WP_343862200.1">
    <property type="nucleotide sequence ID" value="NZ_BAAAFD010000013.1"/>
</dbReference>
<keyword evidence="4" id="KW-1185">Reference proteome</keyword>
<evidence type="ECO:0000256" key="1">
    <source>
        <dbReference type="SAM" id="MobiDB-lite"/>
    </source>
</evidence>
<sequence>MELAIVLMMLLIVVALVALKLNDSGLSFPFKRKASLLSQTELTFLDLIENAVGNKYRVLCRVRLSEVLALRQNTDKRTAKNALMKAASRQLDFVLCSKQDMSPVIAVDLVNNTSKEGYKKQRDWYVSSALDAARIPHLRIKAKSGYTALDIRECIEAKLAPLQRKQPKPVMPGTQNPDNPRADKPKRPIRSSRPVAA</sequence>
<protein>
    <recommendedName>
        <fullName evidence="2">DUF2726 domain-containing protein</fullName>
    </recommendedName>
</protein>
<comment type="caution">
    <text evidence="3">The sequence shown here is derived from an EMBL/GenBank/DDBJ whole genome shotgun (WGS) entry which is preliminary data.</text>
</comment>
<gene>
    <name evidence="3" type="ORF">GCM10009114_34230</name>
</gene>
<feature type="domain" description="DUF2726" evidence="2">
    <location>
        <begin position="34"/>
        <end position="157"/>
    </location>
</feature>
<evidence type="ECO:0000313" key="3">
    <source>
        <dbReference type="EMBL" id="GAA0859712.1"/>
    </source>
</evidence>
<name>A0ABN1LSA5_9ALTE</name>
<reference evidence="3 4" key="1">
    <citation type="journal article" date="2019" name="Int. J. Syst. Evol. Microbiol.">
        <title>The Global Catalogue of Microorganisms (GCM) 10K type strain sequencing project: providing services to taxonomists for standard genome sequencing and annotation.</title>
        <authorList>
            <consortium name="The Broad Institute Genomics Platform"/>
            <consortium name="The Broad Institute Genome Sequencing Center for Infectious Disease"/>
            <person name="Wu L."/>
            <person name="Ma J."/>
        </authorList>
    </citation>
    <scope>NUCLEOTIDE SEQUENCE [LARGE SCALE GENOMIC DNA]</scope>
    <source>
        <strain evidence="3 4">JCM 15896</strain>
    </source>
</reference>
<feature type="region of interest" description="Disordered" evidence="1">
    <location>
        <begin position="160"/>
        <end position="197"/>
    </location>
</feature>
<organism evidence="3 4">
    <name type="scientific">Aliiglaciecola litoralis</name>
    <dbReference type="NCBI Taxonomy" id="582857"/>
    <lineage>
        <taxon>Bacteria</taxon>
        <taxon>Pseudomonadati</taxon>
        <taxon>Pseudomonadota</taxon>
        <taxon>Gammaproteobacteria</taxon>
        <taxon>Alteromonadales</taxon>
        <taxon>Alteromonadaceae</taxon>
        <taxon>Aliiglaciecola</taxon>
    </lineage>
</organism>
<evidence type="ECO:0000313" key="4">
    <source>
        <dbReference type="Proteomes" id="UP001500359"/>
    </source>
</evidence>
<dbReference type="InterPro" id="IPR024402">
    <property type="entry name" value="DUF2726"/>
</dbReference>